<proteinExistence type="predicted"/>
<keyword evidence="3" id="KW-1185">Reference proteome</keyword>
<gene>
    <name evidence="2" type="ORF">SO802_005936</name>
</gene>
<dbReference type="EMBL" id="JAZDWU010000002">
    <property type="protein sequence ID" value="KAL0010828.1"/>
    <property type="molecule type" value="Genomic_DNA"/>
</dbReference>
<evidence type="ECO:0000313" key="3">
    <source>
        <dbReference type="Proteomes" id="UP001459277"/>
    </source>
</evidence>
<organism evidence="2 3">
    <name type="scientific">Lithocarpus litseifolius</name>
    <dbReference type="NCBI Taxonomy" id="425828"/>
    <lineage>
        <taxon>Eukaryota</taxon>
        <taxon>Viridiplantae</taxon>
        <taxon>Streptophyta</taxon>
        <taxon>Embryophyta</taxon>
        <taxon>Tracheophyta</taxon>
        <taxon>Spermatophyta</taxon>
        <taxon>Magnoliopsida</taxon>
        <taxon>eudicotyledons</taxon>
        <taxon>Gunneridae</taxon>
        <taxon>Pentapetalae</taxon>
        <taxon>rosids</taxon>
        <taxon>fabids</taxon>
        <taxon>Fagales</taxon>
        <taxon>Fagaceae</taxon>
        <taxon>Lithocarpus</taxon>
    </lineage>
</organism>
<evidence type="ECO:0000313" key="2">
    <source>
        <dbReference type="EMBL" id="KAL0010828.1"/>
    </source>
</evidence>
<dbReference type="Proteomes" id="UP001459277">
    <property type="component" value="Unassembled WGS sequence"/>
</dbReference>
<protein>
    <recommendedName>
        <fullName evidence="4">DUF4371 domain-containing protein</fullName>
    </recommendedName>
</protein>
<evidence type="ECO:0008006" key="4">
    <source>
        <dbReference type="Google" id="ProtNLM"/>
    </source>
</evidence>
<dbReference type="AlphaFoldDB" id="A0AAW2DMD1"/>
<reference evidence="2 3" key="1">
    <citation type="submission" date="2024-01" db="EMBL/GenBank/DDBJ databases">
        <title>A telomere-to-telomere, gap-free genome of sweet tea (Lithocarpus litseifolius).</title>
        <authorList>
            <person name="Zhou J."/>
        </authorList>
    </citation>
    <scope>NUCLEOTIDE SEQUENCE [LARGE SCALE GENOMIC DNA]</scope>
    <source>
        <strain evidence="2">Zhou-2022a</strain>
        <tissue evidence="2">Leaf</tissue>
    </source>
</reference>
<comment type="caution">
    <text evidence="2">The sequence shown here is derived from an EMBL/GenBank/DDBJ whole genome shotgun (WGS) entry which is preliminary data.</text>
</comment>
<name>A0AAW2DMD1_9ROSI</name>
<sequence>MDNTHFRFTQYLTDTIGNLRRLQSSKSGHEFTIEVEDVDDVFGFGDVEHDFTYFKDRMLSIEMVQSYIGGVKEGRCLNTAALPPDLQCLTYIMIFNLYPVKKMTTINNARAIFLMEIWENIYIDISAHAFNIIVDETRTSSRAKLIFHSLIMRILYAKGMETPQDISLMHSPPAINALTNERIEVHLSGDEEEVDPTQGEPMDTKTEAE</sequence>
<feature type="region of interest" description="Disordered" evidence="1">
    <location>
        <begin position="187"/>
        <end position="209"/>
    </location>
</feature>
<accession>A0AAW2DMD1</accession>
<evidence type="ECO:0000256" key="1">
    <source>
        <dbReference type="SAM" id="MobiDB-lite"/>
    </source>
</evidence>